<feature type="region of interest" description="Disordered" evidence="9">
    <location>
        <begin position="504"/>
        <end position="571"/>
    </location>
</feature>
<feature type="region of interest" description="Disordered" evidence="9">
    <location>
        <begin position="118"/>
        <end position="163"/>
    </location>
</feature>
<evidence type="ECO:0000256" key="9">
    <source>
        <dbReference type="SAM" id="MobiDB-lite"/>
    </source>
</evidence>
<dbReference type="Proteomes" id="UP000790347">
    <property type="component" value="Unassembled WGS sequence"/>
</dbReference>
<dbReference type="GO" id="GO:0005634">
    <property type="term" value="C:nucleus"/>
    <property type="evidence" value="ECO:0007669"/>
    <property type="project" value="UniProtKB-SubCell"/>
</dbReference>
<protein>
    <submittedName>
        <fullName evidence="11">RNA recognition motif, variant 2</fullName>
    </submittedName>
</protein>
<gene>
    <name evidence="11" type="primary">PPRC1_1</name>
    <name evidence="11" type="ORF">DERF_014093</name>
</gene>
<dbReference type="InterPro" id="IPR035979">
    <property type="entry name" value="RBD_domain_sf"/>
</dbReference>
<evidence type="ECO:0000256" key="4">
    <source>
        <dbReference type="ARBA" id="ARBA00023015"/>
    </source>
</evidence>
<evidence type="ECO:0000256" key="1">
    <source>
        <dbReference type="ARBA" id="ARBA00004123"/>
    </source>
</evidence>
<dbReference type="EMBL" id="ASGP02000008">
    <property type="protein sequence ID" value="KAH9493340.1"/>
    <property type="molecule type" value="Genomic_DNA"/>
</dbReference>
<dbReference type="InterPro" id="IPR012677">
    <property type="entry name" value="Nucleotide-bd_a/b_plait_sf"/>
</dbReference>
<sequence>MFFFMDPTESILSTLNYTFDSMNHNFDHTTTPLSSSSLTTSTSNDFGYNDLLLNNIHDVDDFLTADNLLDTINDQLLFPSLNNFDEYYDDDFFSSSSSSSTFGNNNFGNFTGVNGGGINQSSSFKQQHHHQQQQQHMKLPKKSTPTLILKNSNPTKTTKSRYQRSKLSINNCHKNASATAAAAAATTVVAVATTTIAPKVYVSQKSSKKHDNKGTSILVKHQQQQQQQKQRKNSPKKRSSLLFSPMKNNSASAAEPISVLMPKVVQSLFPPSLQQQQQQQQKQLSTKHYGSEFLYHHISLRDHDYCTNTIFVPLTTTTTMTTETISSTNDNGDDAHCKIINETKNEIDDILNGYCPDDVMLKELPECLSDLIGGLDSGDLMNNNTDDLLNHLNDACNIMTEQYLEEALSNQDELKNLPDLNLTEEDLKQVIDSCCYSEDGQQSSTIMTNDDLNDICYDQFVTNPSDNHTIISSSNIDNSDSASVTTGCTDDSLLDDKQQTSSSSFIRLKNQMKSKRNRSLSSSSPSSTMILTKRKRRFSTRSSVNSSDAMSSSESSSSIESSSSRSSSPERSFNLAVNFTPNNNCHNYFYAKNHYNNGGSSSNSNSSSNNNKYQQTIKKKYRIEMNMDKGKQWTKAYSKNILKKQTLPSTMNKNNKCHIIHSVPTIISNKHQQQQNVVNGSSHHDDVNNDNKDDETVLYIGNIPGGGHFTKNDIRFWFNKFGIIEDVQMFQKQTKSFAFVRYRNGQSTANAIKYGNDDLNHPKFILSYGGENRRKHYKDLDSVPEKLDFRININNNNNNNKSIGGGGNDDEDFDTLLRSATESFKDFKQKQQQQQQQRI</sequence>
<keyword evidence="7" id="KW-0539">Nucleus</keyword>
<dbReference type="SMART" id="SM00360">
    <property type="entry name" value="RRM"/>
    <property type="match status" value="1"/>
</dbReference>
<dbReference type="AlphaFoldDB" id="A0A922HNC2"/>
<evidence type="ECO:0000313" key="12">
    <source>
        <dbReference type="Proteomes" id="UP000790347"/>
    </source>
</evidence>
<keyword evidence="2" id="KW-0597">Phosphoprotein</keyword>
<evidence type="ECO:0000256" key="8">
    <source>
        <dbReference type="PROSITE-ProRule" id="PRU00176"/>
    </source>
</evidence>
<feature type="region of interest" description="Disordered" evidence="9">
    <location>
        <begin position="218"/>
        <end position="243"/>
    </location>
</feature>
<evidence type="ECO:0000256" key="5">
    <source>
        <dbReference type="ARBA" id="ARBA00023159"/>
    </source>
</evidence>
<reference evidence="11" key="2">
    <citation type="journal article" date="2022" name="Res Sq">
        <title>Comparative Genomics Reveals Insights into the Divergent Evolution of Astigmatic Mites and Household Pest Adaptations.</title>
        <authorList>
            <person name="Xiong Q."/>
            <person name="Wan A.T.-Y."/>
            <person name="Liu X.-Y."/>
            <person name="Fung C.S.-H."/>
            <person name="Xiao X."/>
            <person name="Malainual N."/>
            <person name="Hou J."/>
            <person name="Wang L."/>
            <person name="Wang M."/>
            <person name="Yang K."/>
            <person name="Cui Y."/>
            <person name="Leung E."/>
            <person name="Nong W."/>
            <person name="Shin S.-K."/>
            <person name="Au S."/>
            <person name="Jeong K.Y."/>
            <person name="Chew F.T."/>
            <person name="Hui J."/>
            <person name="Leung T.F."/>
            <person name="Tungtrongchitr A."/>
            <person name="Zhong N."/>
            <person name="Liu Z."/>
            <person name="Tsui S."/>
        </authorList>
    </citation>
    <scope>NUCLEOTIDE SEQUENCE</scope>
    <source>
        <strain evidence="11">Derf</strain>
        <tissue evidence="11">Whole organism</tissue>
    </source>
</reference>
<organism evidence="11 12">
    <name type="scientific">Dermatophagoides farinae</name>
    <name type="common">American house dust mite</name>
    <dbReference type="NCBI Taxonomy" id="6954"/>
    <lineage>
        <taxon>Eukaryota</taxon>
        <taxon>Metazoa</taxon>
        <taxon>Ecdysozoa</taxon>
        <taxon>Arthropoda</taxon>
        <taxon>Chelicerata</taxon>
        <taxon>Arachnida</taxon>
        <taxon>Acari</taxon>
        <taxon>Acariformes</taxon>
        <taxon>Sarcoptiformes</taxon>
        <taxon>Astigmata</taxon>
        <taxon>Psoroptidia</taxon>
        <taxon>Analgoidea</taxon>
        <taxon>Pyroglyphidae</taxon>
        <taxon>Dermatophagoidinae</taxon>
        <taxon>Dermatophagoides</taxon>
    </lineage>
</organism>
<reference evidence="11" key="1">
    <citation type="submission" date="2013-05" db="EMBL/GenBank/DDBJ databases">
        <authorList>
            <person name="Yim A.K.Y."/>
            <person name="Chan T.F."/>
            <person name="Ji K.M."/>
            <person name="Liu X.Y."/>
            <person name="Zhou J.W."/>
            <person name="Li R.Q."/>
            <person name="Yang K.Y."/>
            <person name="Li J."/>
            <person name="Li M."/>
            <person name="Law P.T.W."/>
            <person name="Wu Y.L."/>
            <person name="Cai Z.L."/>
            <person name="Qin H."/>
            <person name="Bao Y."/>
            <person name="Leung R.K.K."/>
            <person name="Ng P.K.S."/>
            <person name="Zou J."/>
            <person name="Zhong X.J."/>
            <person name="Ran P.X."/>
            <person name="Zhong N.S."/>
            <person name="Liu Z.G."/>
            <person name="Tsui S.K.W."/>
        </authorList>
    </citation>
    <scope>NUCLEOTIDE SEQUENCE</scope>
    <source>
        <strain evidence="11">Derf</strain>
        <tissue evidence="11">Whole organism</tissue>
    </source>
</reference>
<dbReference type="GO" id="GO:0045944">
    <property type="term" value="P:positive regulation of transcription by RNA polymerase II"/>
    <property type="evidence" value="ECO:0007669"/>
    <property type="project" value="TreeGrafter"/>
</dbReference>
<dbReference type="SUPFAM" id="SSF54928">
    <property type="entry name" value="RNA-binding domain, RBD"/>
    <property type="match status" value="1"/>
</dbReference>
<evidence type="ECO:0000256" key="7">
    <source>
        <dbReference type="ARBA" id="ARBA00023242"/>
    </source>
</evidence>
<comment type="subcellular location">
    <subcellularLocation>
        <location evidence="1">Nucleus</location>
    </subcellularLocation>
</comment>
<proteinExistence type="predicted"/>
<feature type="region of interest" description="Disordered" evidence="9">
    <location>
        <begin position="794"/>
        <end position="814"/>
    </location>
</feature>
<feature type="compositionally biased region" description="Low complexity" evidence="9">
    <location>
        <begin position="540"/>
        <end position="571"/>
    </location>
</feature>
<dbReference type="Gene3D" id="3.30.70.330">
    <property type="match status" value="1"/>
</dbReference>
<accession>A0A922HNC2</accession>
<dbReference type="PANTHER" id="PTHR15528:SF11">
    <property type="entry name" value="FI18188P1"/>
    <property type="match status" value="1"/>
</dbReference>
<keyword evidence="4" id="KW-0805">Transcription regulation</keyword>
<keyword evidence="5" id="KW-0010">Activator</keyword>
<comment type="caution">
    <text evidence="11">The sequence shown here is derived from an EMBL/GenBank/DDBJ whole genome shotgun (WGS) entry which is preliminary data.</text>
</comment>
<dbReference type="GO" id="GO:0003712">
    <property type="term" value="F:transcription coregulator activity"/>
    <property type="evidence" value="ECO:0007669"/>
    <property type="project" value="InterPro"/>
</dbReference>
<evidence type="ECO:0000256" key="2">
    <source>
        <dbReference type="ARBA" id="ARBA00022553"/>
    </source>
</evidence>
<dbReference type="InterPro" id="IPR000504">
    <property type="entry name" value="RRM_dom"/>
</dbReference>
<keyword evidence="6" id="KW-0804">Transcription</keyword>
<feature type="compositionally biased region" description="Polar residues" evidence="9">
    <location>
        <begin position="143"/>
        <end position="157"/>
    </location>
</feature>
<keyword evidence="12" id="KW-1185">Reference proteome</keyword>
<keyword evidence="3 8" id="KW-0694">RNA-binding</keyword>
<feature type="domain" description="RRM" evidence="10">
    <location>
        <begin position="696"/>
        <end position="774"/>
    </location>
</feature>
<dbReference type="Pfam" id="PF00076">
    <property type="entry name" value="RRM_1"/>
    <property type="match status" value="1"/>
</dbReference>
<evidence type="ECO:0000259" key="10">
    <source>
        <dbReference type="PROSITE" id="PS50102"/>
    </source>
</evidence>
<dbReference type="PROSITE" id="PS50102">
    <property type="entry name" value="RRM"/>
    <property type="match status" value="1"/>
</dbReference>
<dbReference type="InterPro" id="IPR034605">
    <property type="entry name" value="PGC-1"/>
</dbReference>
<dbReference type="GO" id="GO:0003723">
    <property type="term" value="F:RNA binding"/>
    <property type="evidence" value="ECO:0007669"/>
    <property type="project" value="UniProtKB-UniRule"/>
</dbReference>
<evidence type="ECO:0000256" key="3">
    <source>
        <dbReference type="ARBA" id="ARBA00022884"/>
    </source>
</evidence>
<evidence type="ECO:0000256" key="6">
    <source>
        <dbReference type="ARBA" id="ARBA00023163"/>
    </source>
</evidence>
<feature type="compositionally biased region" description="Basic residues" evidence="9">
    <location>
        <begin position="229"/>
        <end position="239"/>
    </location>
</feature>
<dbReference type="PANTHER" id="PTHR15528">
    <property type="entry name" value="PEROXISOME PROLIFERATOR ACTIVATED RECEPTOR GAMMA COACTIVATOR 1 PGC-1 -RELATED"/>
    <property type="match status" value="1"/>
</dbReference>
<name>A0A922HNC2_DERFA</name>
<evidence type="ECO:0000313" key="11">
    <source>
        <dbReference type="EMBL" id="KAH9493340.1"/>
    </source>
</evidence>